<sequence>MESPVMSADLPDWTRRAFSAPRMRPYLEAAGNDGREAVALYWWNVEISAAFYGPLHCLEIVLRNALHGQLAARYGRSDWWAAAPLTEHGVRLVEEAADKCRRRLGRRGRSGPTADDVVAELSFGFWVSLLSNRTGSQYDRLLWVPTLHQAFRPRSGSRAVLHESLETMRLLRNRIMHHEPIHHRDLAADHRRLYQLLNAIDGVVAKEIRVMDRVPFVLARRDAVRSRQAQPWF</sequence>
<dbReference type="EMBL" id="CP059322">
    <property type="protein sequence ID" value="QLQ40303.2"/>
    <property type="molecule type" value="Genomic_DNA"/>
</dbReference>
<dbReference type="KEGG" id="mfeu:H1D33_11275"/>
<organism evidence="1 2">
    <name type="scientific">Micromonospora robiginosa</name>
    <dbReference type="NCBI Taxonomy" id="2749844"/>
    <lineage>
        <taxon>Bacteria</taxon>
        <taxon>Bacillati</taxon>
        <taxon>Actinomycetota</taxon>
        <taxon>Actinomycetes</taxon>
        <taxon>Micromonosporales</taxon>
        <taxon>Micromonosporaceae</taxon>
        <taxon>Micromonospora</taxon>
    </lineage>
</organism>
<reference evidence="1 2" key="2">
    <citation type="journal article" date="2021" name="Mar. Drugs">
        <title>A New Micromonospora Strain with Antibiotic Activity Isolated from the Microbiome of a Mid-Atlantic Deep-Sea Sponge.</title>
        <authorList>
            <person name="Back C.R."/>
            <person name="Stennett H.L."/>
            <person name="Williams S.E."/>
            <person name="Wang L."/>
            <person name="Ojeda Gomez J."/>
            <person name="Abdulle O.M."/>
            <person name="Duffy T."/>
            <person name="Neal C."/>
            <person name="Mantell J."/>
            <person name="Jepson M.A."/>
            <person name="Hendry K.R."/>
            <person name="Powell D."/>
            <person name="Stach J.E.M."/>
            <person name="Essex-Lopresti A.E."/>
            <person name="Willis C.L."/>
            <person name="Curnow P."/>
            <person name="Race P.R."/>
        </authorList>
    </citation>
    <scope>NUCLEOTIDE SEQUENCE [LARGE SCALE GENOMIC DNA]</scope>
    <source>
        <strain evidence="1 2">28ISP2-46</strain>
    </source>
</reference>
<evidence type="ECO:0000313" key="1">
    <source>
        <dbReference type="EMBL" id="QLQ40303.2"/>
    </source>
</evidence>
<accession>A0A7L6BEC2</accession>
<evidence type="ECO:0008006" key="3">
    <source>
        <dbReference type="Google" id="ProtNLM"/>
    </source>
</evidence>
<proteinExistence type="predicted"/>
<dbReference type="AlphaFoldDB" id="A0A7L6BEC2"/>
<evidence type="ECO:0000313" key="2">
    <source>
        <dbReference type="Proteomes" id="UP000510844"/>
    </source>
</evidence>
<dbReference type="RefSeq" id="WP_220138748.1">
    <property type="nucleotide sequence ID" value="NZ_CP059322.2"/>
</dbReference>
<reference evidence="2" key="1">
    <citation type="submission" date="2020-07" db="EMBL/GenBank/DDBJ databases">
        <title>A new Micromonospora strain with potent antibiotic activity isolated from the microbiome of a mid-Atlantic deep-sea sponge.</title>
        <authorList>
            <person name="Back C.R."/>
            <person name="Stennett H.L."/>
            <person name="Williams S.E."/>
            <person name="Wang L."/>
            <person name="Ojeda Gomez J."/>
            <person name="Abdulle O.M."/>
            <person name="Duffy T."/>
            <person name="Hendry K.R."/>
            <person name="Powell D."/>
            <person name="Stach J.E."/>
            <person name="Essex-Lopresti A.E."/>
            <person name="Willis C.L."/>
            <person name="Curnow P."/>
            <person name="Race P.R."/>
        </authorList>
    </citation>
    <scope>NUCLEOTIDE SEQUENCE [LARGE SCALE GENOMIC DNA]</scope>
    <source>
        <strain evidence="2">28ISP2-46</strain>
    </source>
</reference>
<gene>
    <name evidence="1" type="ORF">H1D33_11275</name>
</gene>
<name>A0A7L6BEC2_9ACTN</name>
<protein>
    <recommendedName>
        <fullName evidence="3">Abi-like protein</fullName>
    </recommendedName>
</protein>
<dbReference type="Proteomes" id="UP000510844">
    <property type="component" value="Chromosome"/>
</dbReference>
<keyword evidence="2" id="KW-1185">Reference proteome</keyword>